<organism evidence="2 3">
    <name type="scientific">Geotrichum candidum</name>
    <name type="common">Oospora lactis</name>
    <name type="synonym">Dipodascus geotrichum</name>
    <dbReference type="NCBI Taxonomy" id="1173061"/>
    <lineage>
        <taxon>Eukaryota</taxon>
        <taxon>Fungi</taxon>
        <taxon>Dikarya</taxon>
        <taxon>Ascomycota</taxon>
        <taxon>Saccharomycotina</taxon>
        <taxon>Dipodascomycetes</taxon>
        <taxon>Dipodascales</taxon>
        <taxon>Dipodascaceae</taxon>
        <taxon>Geotrichum</taxon>
    </lineage>
</organism>
<dbReference type="AlphaFoldDB" id="A0A0J9XE10"/>
<comment type="caution">
    <text evidence="2">The sequence shown here is derived from an EMBL/GenBank/DDBJ whole genome shotgun (WGS) entry which is preliminary data.</text>
</comment>
<gene>
    <name evidence="2" type="ORF">BN980_GECA11s03684g</name>
</gene>
<keyword evidence="1" id="KW-0472">Membrane</keyword>
<dbReference type="EMBL" id="CCBN010000011">
    <property type="protein sequence ID" value="CDO55604.1"/>
    <property type="molecule type" value="Genomic_DNA"/>
</dbReference>
<evidence type="ECO:0000313" key="2">
    <source>
        <dbReference type="EMBL" id="CDO55604.1"/>
    </source>
</evidence>
<dbReference type="PANTHER" id="PTHR39470:SF1">
    <property type="entry name" value="CHORISMATE SYNTHASE PROTEIN"/>
    <property type="match status" value="1"/>
</dbReference>
<dbReference type="STRING" id="1173061.A0A0J9XE10"/>
<accession>A0A0J9XE10</accession>
<feature type="transmembrane region" description="Helical" evidence="1">
    <location>
        <begin position="250"/>
        <end position="268"/>
    </location>
</feature>
<evidence type="ECO:0000256" key="1">
    <source>
        <dbReference type="SAM" id="Phobius"/>
    </source>
</evidence>
<feature type="transmembrane region" description="Helical" evidence="1">
    <location>
        <begin position="164"/>
        <end position="187"/>
    </location>
</feature>
<keyword evidence="1" id="KW-1133">Transmembrane helix</keyword>
<sequence length="371" mass="40802">MSTYDLYSVVSSLRGLALPIAPYVVMKAWGYYQSYRVSKASGGARKGSLLAGTQPVSARNWGIISLLLIAALLNVAVYIGWAWPAVNVFYATESRMQTEGSVIGARLRALYGDEYENAPGAGKLDYELLVNRLASSTGRALYAVYGTEAYGACLFCRTDSPLTFFLYTLPSSVGPHLANFAVVLFATTSTWSTANARQWFTIFSIAAVTYVGLDLYSVYKAPTTPVFMDMLMNSKTLDGVSWIYWTRIQWRGWLLAAGDAVLALLIFLSASGRMFDSGEGTAVRATKIIRELDLSVNRMRLAILLHTNVVATDPDLRSAFGKWGAESEAYERALKALPEIVEARKQAKARLPVSVKQMETDFRGLIDTAYK</sequence>
<feature type="transmembrane region" description="Helical" evidence="1">
    <location>
        <begin position="6"/>
        <end position="26"/>
    </location>
</feature>
<keyword evidence="1" id="KW-0812">Transmembrane</keyword>
<evidence type="ECO:0000313" key="3">
    <source>
        <dbReference type="Proteomes" id="UP000242525"/>
    </source>
</evidence>
<dbReference type="Proteomes" id="UP000242525">
    <property type="component" value="Unassembled WGS sequence"/>
</dbReference>
<feature type="transmembrane region" description="Helical" evidence="1">
    <location>
        <begin position="199"/>
        <end position="219"/>
    </location>
</feature>
<name>A0A0J9XE10_GEOCN</name>
<proteinExistence type="predicted"/>
<dbReference type="OrthoDB" id="4089966at2759"/>
<feature type="transmembrane region" description="Helical" evidence="1">
    <location>
        <begin position="61"/>
        <end position="83"/>
    </location>
</feature>
<reference evidence="2" key="1">
    <citation type="submission" date="2014-03" db="EMBL/GenBank/DDBJ databases">
        <authorList>
            <person name="Casaregola S."/>
        </authorList>
    </citation>
    <scope>NUCLEOTIDE SEQUENCE [LARGE SCALE GENOMIC DNA]</scope>
    <source>
        <strain evidence="2">CLIB 918</strain>
    </source>
</reference>
<keyword evidence="3" id="KW-1185">Reference proteome</keyword>
<protein>
    <submittedName>
        <fullName evidence="2">Uncharacterized protein</fullName>
    </submittedName>
</protein>
<dbReference type="PANTHER" id="PTHR39470">
    <property type="entry name" value="CHROMOSOME 10, WHOLE GENOME SHOTGUN SEQUENCE"/>
    <property type="match status" value="1"/>
</dbReference>